<feature type="transmembrane region" description="Helical" evidence="1">
    <location>
        <begin position="127"/>
        <end position="153"/>
    </location>
</feature>
<dbReference type="GO" id="GO:0080120">
    <property type="term" value="P:CAAX-box protein maturation"/>
    <property type="evidence" value="ECO:0007669"/>
    <property type="project" value="UniProtKB-ARBA"/>
</dbReference>
<dbReference type="EMBL" id="CP058559">
    <property type="protein sequence ID" value="QNO13509.1"/>
    <property type="molecule type" value="Genomic_DNA"/>
</dbReference>
<organism evidence="3 4">
    <name type="scientific">Alkalicella caledoniensis</name>
    <dbReference type="NCBI Taxonomy" id="2731377"/>
    <lineage>
        <taxon>Bacteria</taxon>
        <taxon>Bacillati</taxon>
        <taxon>Bacillota</taxon>
        <taxon>Clostridia</taxon>
        <taxon>Eubacteriales</taxon>
        <taxon>Proteinivoracaceae</taxon>
        <taxon>Alkalicella</taxon>
    </lineage>
</organism>
<evidence type="ECO:0000313" key="3">
    <source>
        <dbReference type="EMBL" id="QNO13509.1"/>
    </source>
</evidence>
<protein>
    <submittedName>
        <fullName evidence="3">CPBP family intramembrane metalloprotease</fullName>
    </submittedName>
</protein>
<keyword evidence="4" id="KW-1185">Reference proteome</keyword>
<proteinExistence type="predicted"/>
<accession>A0A7G9W497</accession>
<keyword evidence="3" id="KW-0482">Metalloprotease</keyword>
<dbReference type="InterPro" id="IPR003675">
    <property type="entry name" value="Rce1/LyrA-like_dom"/>
</dbReference>
<reference evidence="3 4" key="1">
    <citation type="submission" date="2020-07" db="EMBL/GenBank/DDBJ databases">
        <title>Alkalicella. sp. LB2 genome.</title>
        <authorList>
            <person name="Postec A."/>
            <person name="Quemeneur M."/>
        </authorList>
    </citation>
    <scope>NUCLEOTIDE SEQUENCE [LARGE SCALE GENOMIC DNA]</scope>
    <source>
        <strain evidence="3 4">LB2</strain>
    </source>
</reference>
<name>A0A7G9W497_ALKCA</name>
<dbReference type="Proteomes" id="UP000516160">
    <property type="component" value="Chromosome"/>
</dbReference>
<feature type="domain" description="CAAX prenyl protease 2/Lysostaphin resistance protein A-like" evidence="2">
    <location>
        <begin position="143"/>
        <end position="221"/>
    </location>
</feature>
<dbReference type="GO" id="GO:0008237">
    <property type="term" value="F:metallopeptidase activity"/>
    <property type="evidence" value="ECO:0007669"/>
    <property type="project" value="UniProtKB-KW"/>
</dbReference>
<feature type="transmembrane region" description="Helical" evidence="1">
    <location>
        <begin position="196"/>
        <end position="225"/>
    </location>
</feature>
<evidence type="ECO:0000256" key="1">
    <source>
        <dbReference type="SAM" id="Phobius"/>
    </source>
</evidence>
<evidence type="ECO:0000313" key="4">
    <source>
        <dbReference type="Proteomes" id="UP000516160"/>
    </source>
</evidence>
<evidence type="ECO:0000259" key="2">
    <source>
        <dbReference type="Pfam" id="PF02517"/>
    </source>
</evidence>
<keyword evidence="1" id="KW-1133">Transmembrane helix</keyword>
<feature type="transmembrane region" description="Helical" evidence="1">
    <location>
        <begin position="102"/>
        <end position="121"/>
    </location>
</feature>
<keyword evidence="3" id="KW-0645">Protease</keyword>
<gene>
    <name evidence="3" type="ORF">HYG86_01365</name>
</gene>
<keyword evidence="1" id="KW-0812">Transmembrane</keyword>
<sequence>MKNKVKNSIALVWNLMDNIGLFSYFWFFSMSGVFFGFVMGNFLPFILLPLNLWRDSFATTSLYLGYILGCFIALKMYVNLIKKNELYDFDTDLFSFIRLRKLPIGTIMLLFVLGLSVRPTVAGTSIIGSIGVFTSTEMTFMTVLLIIVASIVIEPIIRELIFRTIILRKLKSKYNIKLAIVVQSLLYGIFNLSPLYFFYGIIICFAVLWTGSLLSGIIISAAQSYSLLIRAMLDVGFGDYQLHKFAGNYALLLKTVVFIVVIFLLYKNRNNDAFDEKSTYFTEKW</sequence>
<feature type="transmembrane region" description="Helical" evidence="1">
    <location>
        <begin position="246"/>
        <end position="266"/>
    </location>
</feature>
<keyword evidence="3" id="KW-0378">Hydrolase</keyword>
<dbReference type="KEGG" id="acae:HYG86_01365"/>
<dbReference type="Pfam" id="PF02517">
    <property type="entry name" value="Rce1-like"/>
    <property type="match status" value="1"/>
</dbReference>
<feature type="transmembrane region" description="Helical" evidence="1">
    <location>
        <begin position="63"/>
        <end position="81"/>
    </location>
</feature>
<dbReference type="GO" id="GO:0004175">
    <property type="term" value="F:endopeptidase activity"/>
    <property type="evidence" value="ECO:0007669"/>
    <property type="project" value="UniProtKB-ARBA"/>
</dbReference>
<dbReference type="RefSeq" id="WP_213167178.1">
    <property type="nucleotide sequence ID" value="NZ_CP058559.1"/>
</dbReference>
<dbReference type="AlphaFoldDB" id="A0A7G9W497"/>
<feature type="transmembrane region" description="Helical" evidence="1">
    <location>
        <begin position="21"/>
        <end position="43"/>
    </location>
</feature>
<keyword evidence="1" id="KW-0472">Membrane</keyword>
<dbReference type="GO" id="GO:0006508">
    <property type="term" value="P:proteolysis"/>
    <property type="evidence" value="ECO:0007669"/>
    <property type="project" value="UniProtKB-KW"/>
</dbReference>